<feature type="transmembrane region" description="Helical" evidence="1">
    <location>
        <begin position="6"/>
        <end position="25"/>
    </location>
</feature>
<feature type="transmembrane region" description="Helical" evidence="1">
    <location>
        <begin position="74"/>
        <end position="97"/>
    </location>
</feature>
<keyword evidence="3" id="KW-1185">Reference proteome</keyword>
<name>A0A662Z0F3_9STAP</name>
<evidence type="ECO:0000313" key="3">
    <source>
        <dbReference type="Proteomes" id="UP000243605"/>
    </source>
</evidence>
<sequence>MPIIPTICTSLIVLSAIFMTIGINHIRKNDIPNHERFMKYAAWSAIGFFILYVSRTALAGNTSFGGPEELVPYYTTFLIFHIVLATTSAFVGGYQIYLGMNKKDPKKIARHRKLGRIVYIMWMFTALTGVIVYVLLYVLYTGETVSMWDAIFNN</sequence>
<gene>
    <name evidence="2" type="ORF">SAMN05192557_0083</name>
</gene>
<organism evidence="2 3">
    <name type="scientific">Aliicoccus persicus</name>
    <dbReference type="NCBI Taxonomy" id="930138"/>
    <lineage>
        <taxon>Bacteria</taxon>
        <taxon>Bacillati</taxon>
        <taxon>Bacillota</taxon>
        <taxon>Bacilli</taxon>
        <taxon>Bacillales</taxon>
        <taxon>Staphylococcaceae</taxon>
        <taxon>Aliicoccus</taxon>
    </lineage>
</organism>
<dbReference type="OrthoDB" id="2375575at2"/>
<dbReference type="Proteomes" id="UP000243605">
    <property type="component" value="Unassembled WGS sequence"/>
</dbReference>
<feature type="transmembrane region" description="Helical" evidence="1">
    <location>
        <begin position="37"/>
        <end position="54"/>
    </location>
</feature>
<dbReference type="Pfam" id="PF04238">
    <property type="entry name" value="DUF420"/>
    <property type="match status" value="1"/>
</dbReference>
<dbReference type="EMBL" id="FOIT01000001">
    <property type="protein sequence ID" value="SEV80413.1"/>
    <property type="molecule type" value="Genomic_DNA"/>
</dbReference>
<accession>A0A662Z0F3</accession>
<evidence type="ECO:0000256" key="1">
    <source>
        <dbReference type="SAM" id="Phobius"/>
    </source>
</evidence>
<keyword evidence="1" id="KW-0812">Transmembrane</keyword>
<dbReference type="InterPro" id="IPR007352">
    <property type="entry name" value="DUF420"/>
</dbReference>
<keyword evidence="1" id="KW-0472">Membrane</keyword>
<evidence type="ECO:0000313" key="2">
    <source>
        <dbReference type="EMBL" id="SEV80413.1"/>
    </source>
</evidence>
<reference evidence="2 3" key="1">
    <citation type="submission" date="2016-10" db="EMBL/GenBank/DDBJ databases">
        <authorList>
            <person name="Varghese N."/>
            <person name="Submissions S."/>
        </authorList>
    </citation>
    <scope>NUCLEOTIDE SEQUENCE [LARGE SCALE GENOMIC DNA]</scope>
    <source>
        <strain evidence="2 3">IBRC-M10081</strain>
    </source>
</reference>
<dbReference type="PANTHER" id="PTHR37692">
    <property type="entry name" value="HYPOTHETICAL MEMBRANE SPANNING PROTEIN"/>
    <property type="match status" value="1"/>
</dbReference>
<dbReference type="RefSeq" id="WP_091472681.1">
    <property type="nucleotide sequence ID" value="NZ_FOIT01000001.1"/>
</dbReference>
<dbReference type="AlphaFoldDB" id="A0A662Z0F3"/>
<proteinExistence type="predicted"/>
<dbReference type="PANTHER" id="PTHR37692:SF1">
    <property type="entry name" value="DUF420 DOMAIN-CONTAINING PROTEIN"/>
    <property type="match status" value="1"/>
</dbReference>
<feature type="transmembrane region" description="Helical" evidence="1">
    <location>
        <begin position="117"/>
        <end position="140"/>
    </location>
</feature>
<protein>
    <submittedName>
        <fullName evidence="2">Putative membrane protein</fullName>
    </submittedName>
</protein>
<keyword evidence="1" id="KW-1133">Transmembrane helix</keyword>